<name>A0A382CWB6_9ZZZZ</name>
<protein>
    <recommendedName>
        <fullName evidence="4">Transposase</fullName>
    </recommendedName>
</protein>
<organism evidence="3">
    <name type="scientific">marine metagenome</name>
    <dbReference type="NCBI Taxonomy" id="408172"/>
    <lineage>
        <taxon>unclassified sequences</taxon>
        <taxon>metagenomes</taxon>
        <taxon>ecological metagenomes</taxon>
    </lineage>
</organism>
<dbReference type="EMBL" id="UINC01036421">
    <property type="protein sequence ID" value="SVB30355.1"/>
    <property type="molecule type" value="Genomic_DNA"/>
</dbReference>
<evidence type="ECO:0000256" key="2">
    <source>
        <dbReference type="SAM" id="MobiDB-lite"/>
    </source>
</evidence>
<gene>
    <name evidence="3" type="ORF">METZ01_LOCUS183209</name>
</gene>
<dbReference type="SUPFAM" id="SSF48295">
    <property type="entry name" value="TrpR-like"/>
    <property type="match status" value="1"/>
</dbReference>
<dbReference type="GO" id="GO:0043565">
    <property type="term" value="F:sequence-specific DNA binding"/>
    <property type="evidence" value="ECO:0007669"/>
    <property type="project" value="InterPro"/>
</dbReference>
<keyword evidence="1" id="KW-0175">Coiled coil</keyword>
<dbReference type="InterPro" id="IPR036388">
    <property type="entry name" value="WH-like_DNA-bd_sf"/>
</dbReference>
<evidence type="ECO:0008006" key="4">
    <source>
        <dbReference type="Google" id="ProtNLM"/>
    </source>
</evidence>
<dbReference type="InterPro" id="IPR052546">
    <property type="entry name" value="Transposase_8_domain"/>
</dbReference>
<evidence type="ECO:0000313" key="3">
    <source>
        <dbReference type="EMBL" id="SVB30355.1"/>
    </source>
</evidence>
<evidence type="ECO:0000256" key="1">
    <source>
        <dbReference type="SAM" id="Coils"/>
    </source>
</evidence>
<reference evidence="3" key="1">
    <citation type="submission" date="2018-05" db="EMBL/GenBank/DDBJ databases">
        <authorList>
            <person name="Lanie J.A."/>
            <person name="Ng W.-L."/>
            <person name="Kazmierczak K.M."/>
            <person name="Andrzejewski T.M."/>
            <person name="Davidsen T.M."/>
            <person name="Wayne K.J."/>
            <person name="Tettelin H."/>
            <person name="Glass J.I."/>
            <person name="Rusch D."/>
            <person name="Podicherti R."/>
            <person name="Tsui H.-C.T."/>
            <person name="Winkler M.E."/>
        </authorList>
    </citation>
    <scope>NUCLEOTIDE SEQUENCE</scope>
</reference>
<proteinExistence type="predicted"/>
<dbReference type="GO" id="GO:0006313">
    <property type="term" value="P:DNA transposition"/>
    <property type="evidence" value="ECO:0007669"/>
    <property type="project" value="InterPro"/>
</dbReference>
<dbReference type="PANTHER" id="PTHR33609">
    <property type="entry name" value="LOW CALCIUM RESPONSE LOCUS PROTEIN S"/>
    <property type="match status" value="1"/>
</dbReference>
<accession>A0A382CWB6</accession>
<dbReference type="Gene3D" id="1.10.10.10">
    <property type="entry name" value="Winged helix-like DNA-binding domain superfamily/Winged helix DNA-binding domain"/>
    <property type="match status" value="1"/>
</dbReference>
<dbReference type="PANTHER" id="PTHR33609:SF1">
    <property type="entry name" value="TRANSPOSASE"/>
    <property type="match status" value="1"/>
</dbReference>
<feature type="compositionally biased region" description="Basic and acidic residues" evidence="2">
    <location>
        <begin position="8"/>
        <end position="20"/>
    </location>
</feature>
<dbReference type="InterPro" id="IPR010921">
    <property type="entry name" value="Trp_repressor/repl_initiator"/>
</dbReference>
<feature type="coiled-coil region" evidence="1">
    <location>
        <begin position="82"/>
        <end position="109"/>
    </location>
</feature>
<feature type="region of interest" description="Disordered" evidence="2">
    <location>
        <begin position="1"/>
        <end position="20"/>
    </location>
</feature>
<sequence length="125" mass="14326">MMNTKNRTQKDSAEKTVRDIRRATRRHYSAEEKIRIVLEGLRGEDSIAELCRKEGINQNLYYRWSKEFLEAGKKRLAGDTAREATSEEVKGLRQEALGLKEAVAELLMENRLLKKSVLGDGEDDT</sequence>
<dbReference type="GO" id="GO:0004803">
    <property type="term" value="F:transposase activity"/>
    <property type="evidence" value="ECO:0007669"/>
    <property type="project" value="InterPro"/>
</dbReference>
<dbReference type="InterPro" id="IPR002514">
    <property type="entry name" value="Transposase_8"/>
</dbReference>
<dbReference type="Pfam" id="PF01527">
    <property type="entry name" value="HTH_Tnp_1"/>
    <property type="match status" value="1"/>
</dbReference>
<dbReference type="AlphaFoldDB" id="A0A382CWB6"/>